<protein>
    <submittedName>
        <fullName evidence="2">Uncharacterized protein</fullName>
    </submittedName>
</protein>
<dbReference type="Proteomes" id="UP001182556">
    <property type="component" value="Unassembled WGS sequence"/>
</dbReference>
<feature type="region of interest" description="Disordered" evidence="1">
    <location>
        <begin position="403"/>
        <end position="427"/>
    </location>
</feature>
<evidence type="ECO:0000313" key="2">
    <source>
        <dbReference type="EMBL" id="KAK1926690.1"/>
    </source>
</evidence>
<feature type="compositionally biased region" description="Acidic residues" evidence="1">
    <location>
        <begin position="312"/>
        <end position="322"/>
    </location>
</feature>
<name>A0AAD9L822_PAPLA</name>
<feature type="compositionally biased region" description="Pro residues" evidence="1">
    <location>
        <begin position="98"/>
        <end position="107"/>
    </location>
</feature>
<feature type="compositionally biased region" description="Low complexity" evidence="1">
    <location>
        <begin position="198"/>
        <end position="212"/>
    </location>
</feature>
<evidence type="ECO:0000313" key="3">
    <source>
        <dbReference type="Proteomes" id="UP001182556"/>
    </source>
</evidence>
<sequence>MKFSTRNAFYLRASNYRVIPLFLYLDERHTDWMSDRVLQLVIAEMQPHMPDLLATRMEKKHKPYVKRGEGYQYCYFLRNTTRTEVVLLKQKTFSLRAPSPPPAPPPVEMSRKRSSRSSRTRSRSVSVRQPEDEADDVVVKEPSTPVPSADTEDQEVSIKDWKPDVDVSYKGFGISSVQLVLIIEPYPPLPASEYAPPSSRLSSRSASIAASRSRSRLGSGGTYASRSRYSSNALSEAPGSSARESVTPAPNMRNATRSASIPNSRRGGTATPGVGGSATPFRDASATPGPGGEGARGGRYATPLFMPNDTPFGEDDEDEEAHEEYTAALREGRLRLPSVSRPAGPELDERGSKKGKGKGKRKFNWRDQIDEDDEDDLDDVPETLEAMSERLVASSEIEEGIIRVQGGWEERAEGEESAVMGKEEPGD</sequence>
<feature type="compositionally biased region" description="Acidic residues" evidence="1">
    <location>
        <begin position="369"/>
        <end position="378"/>
    </location>
</feature>
<reference evidence="2" key="1">
    <citation type="submission" date="2023-02" db="EMBL/GenBank/DDBJ databases">
        <title>Identification and recombinant expression of a fungal hydrolase from Papiliotrema laurentii that hydrolyzes apple cutin and clears colloidal polyester polyurethane.</title>
        <authorList>
            <consortium name="DOE Joint Genome Institute"/>
            <person name="Roman V.A."/>
            <person name="Bojanowski C."/>
            <person name="Crable B.R."/>
            <person name="Wagner D.N."/>
            <person name="Hung C.S."/>
            <person name="Nadeau L.J."/>
            <person name="Schratz L."/>
            <person name="Haridas S."/>
            <person name="Pangilinan J."/>
            <person name="Lipzen A."/>
            <person name="Na H."/>
            <person name="Yan M."/>
            <person name="Ng V."/>
            <person name="Grigoriev I.V."/>
            <person name="Spatafora J.W."/>
            <person name="Barlow D."/>
            <person name="Biffinger J."/>
            <person name="Kelley-Loughnane N."/>
            <person name="Varaljay V.A."/>
            <person name="Crookes-Goodson W.J."/>
        </authorList>
    </citation>
    <scope>NUCLEOTIDE SEQUENCE</scope>
    <source>
        <strain evidence="2">5307AH</strain>
    </source>
</reference>
<organism evidence="2 3">
    <name type="scientific">Papiliotrema laurentii</name>
    <name type="common">Cryptococcus laurentii</name>
    <dbReference type="NCBI Taxonomy" id="5418"/>
    <lineage>
        <taxon>Eukaryota</taxon>
        <taxon>Fungi</taxon>
        <taxon>Dikarya</taxon>
        <taxon>Basidiomycota</taxon>
        <taxon>Agaricomycotina</taxon>
        <taxon>Tremellomycetes</taxon>
        <taxon>Tremellales</taxon>
        <taxon>Rhynchogastremaceae</taxon>
        <taxon>Papiliotrema</taxon>
    </lineage>
</organism>
<evidence type="ECO:0000256" key="1">
    <source>
        <dbReference type="SAM" id="MobiDB-lite"/>
    </source>
</evidence>
<dbReference type="AlphaFoldDB" id="A0AAD9L822"/>
<comment type="caution">
    <text evidence="2">The sequence shown here is derived from an EMBL/GenBank/DDBJ whole genome shotgun (WGS) entry which is preliminary data.</text>
</comment>
<feature type="region of interest" description="Disordered" evidence="1">
    <location>
        <begin position="95"/>
        <end position="159"/>
    </location>
</feature>
<feature type="compositionally biased region" description="Polar residues" evidence="1">
    <location>
        <begin position="253"/>
        <end position="263"/>
    </location>
</feature>
<dbReference type="EMBL" id="JAODAN010000002">
    <property type="protein sequence ID" value="KAK1926690.1"/>
    <property type="molecule type" value="Genomic_DNA"/>
</dbReference>
<proteinExistence type="predicted"/>
<accession>A0AAD9L822</accession>
<feature type="compositionally biased region" description="Basic residues" evidence="1">
    <location>
        <begin position="353"/>
        <end position="363"/>
    </location>
</feature>
<keyword evidence="3" id="KW-1185">Reference proteome</keyword>
<feature type="compositionally biased region" description="Basic residues" evidence="1">
    <location>
        <begin position="112"/>
        <end position="122"/>
    </location>
</feature>
<feature type="compositionally biased region" description="Polar residues" evidence="1">
    <location>
        <begin position="222"/>
        <end position="234"/>
    </location>
</feature>
<feature type="region of interest" description="Disordered" evidence="1">
    <location>
        <begin position="193"/>
        <end position="378"/>
    </location>
</feature>
<gene>
    <name evidence="2" type="ORF">DB88DRAFT_482697</name>
</gene>